<feature type="region of interest" description="Disordered" evidence="1">
    <location>
        <begin position="34"/>
        <end position="59"/>
    </location>
</feature>
<dbReference type="AlphaFoldDB" id="A0A1V9GVA8"/>
<reference evidence="2 3" key="1">
    <citation type="journal article" date="2016" name="Plant Pathol.">
        <title>Genetic characterization of strains named as Xanthomonas axonopodis pv. dieffenbachiae leads to a taxonomic revision of the X. axonopodis species complex.</title>
        <authorList>
            <person name="Constantin E.C."/>
            <person name="Cleenwerck I."/>
            <person name="Maes M."/>
            <person name="Baeyen S."/>
            <person name="Van Malderghem C."/>
            <person name="De Vos P."/>
            <person name="Cottyn B."/>
        </authorList>
    </citation>
    <scope>NUCLEOTIDE SEQUENCE [LARGE SCALE GENOMIC DNA]</scope>
    <source>
        <strain evidence="2 3">LMG 25940</strain>
    </source>
</reference>
<accession>A0A1V9GVA8</accession>
<protein>
    <submittedName>
        <fullName evidence="2">Uncharacterized protein</fullName>
    </submittedName>
</protein>
<dbReference type="EMBL" id="JPYI02000099">
    <property type="protein sequence ID" value="OQP74547.1"/>
    <property type="molecule type" value="Genomic_DNA"/>
</dbReference>
<dbReference type="RefSeq" id="WP_057679376.1">
    <property type="nucleotide sequence ID" value="NZ_CP041380.1"/>
</dbReference>
<comment type="caution">
    <text evidence="2">The sequence shown here is derived from an EMBL/GenBank/DDBJ whole genome shotgun (WGS) entry which is preliminary data.</text>
</comment>
<dbReference type="Proteomes" id="UP000050546">
    <property type="component" value="Unassembled WGS sequence"/>
</dbReference>
<reference evidence="3" key="2">
    <citation type="journal article" date="2017" name="Plant Pathol.">
        <title>Pathogenicity and virulence gene content of Xanthomonas strains infecting Araceae, formerly known as Xanthomonas axonopodis pv. dieffenbachiae.</title>
        <authorList>
            <person name="Constantin E.C."/>
            <person name="Haegeman A."/>
            <person name="Van Vaerenbergh J."/>
            <person name="Baeyen S."/>
            <person name="Van Malderghem C."/>
            <person name="Maes M."/>
            <person name="Cottyn B."/>
        </authorList>
    </citation>
    <scope>NUCLEOTIDE SEQUENCE [LARGE SCALE GENOMIC DNA]</scope>
    <source>
        <strain evidence="3">LMG 25940</strain>
    </source>
</reference>
<evidence type="ECO:0000313" key="3">
    <source>
        <dbReference type="Proteomes" id="UP000050546"/>
    </source>
</evidence>
<evidence type="ECO:0000313" key="2">
    <source>
        <dbReference type="EMBL" id="OQP74547.1"/>
    </source>
</evidence>
<gene>
    <name evidence="2" type="ORF">IM53_020450</name>
</gene>
<organism evidence="2 3">
    <name type="scientific">Xanthomonas phaseoli pv. dieffenbachiae</name>
    <dbReference type="NCBI Taxonomy" id="92828"/>
    <lineage>
        <taxon>Bacteria</taxon>
        <taxon>Pseudomonadati</taxon>
        <taxon>Pseudomonadota</taxon>
        <taxon>Gammaproteobacteria</taxon>
        <taxon>Lysobacterales</taxon>
        <taxon>Lysobacteraceae</taxon>
        <taxon>Xanthomonas</taxon>
    </lineage>
</organism>
<sequence>MADGKPALRTPQSVACTQVAAALAGRAVVACRPGRSDQQTGNFAKGRDTWRNQSLPRSG</sequence>
<evidence type="ECO:0000256" key="1">
    <source>
        <dbReference type="SAM" id="MobiDB-lite"/>
    </source>
</evidence>
<name>A0A1V9GVA8_9XANT</name>
<dbReference type="GeneID" id="93992208"/>
<proteinExistence type="predicted"/>